<feature type="domain" description="Helix-hairpin-helix DNA-binding motif class 1" evidence="7">
    <location>
        <begin position="107"/>
        <end position="126"/>
    </location>
</feature>
<name>A0AB39HLD6_9BACI</name>
<gene>
    <name evidence="6 8" type="primary">ruvA</name>
    <name evidence="8" type="ORF">AB4Y30_10520</name>
</gene>
<dbReference type="SUPFAM" id="SSF47781">
    <property type="entry name" value="RuvA domain 2-like"/>
    <property type="match status" value="1"/>
</dbReference>
<evidence type="ECO:0000256" key="5">
    <source>
        <dbReference type="ARBA" id="ARBA00023204"/>
    </source>
</evidence>
<dbReference type="GO" id="GO:0006310">
    <property type="term" value="P:DNA recombination"/>
    <property type="evidence" value="ECO:0007669"/>
    <property type="project" value="UniProtKB-UniRule"/>
</dbReference>
<dbReference type="InterPro" id="IPR012340">
    <property type="entry name" value="NA-bd_OB-fold"/>
</dbReference>
<dbReference type="GO" id="GO:0009379">
    <property type="term" value="C:Holliday junction helicase complex"/>
    <property type="evidence" value="ECO:0007669"/>
    <property type="project" value="InterPro"/>
</dbReference>
<dbReference type="GO" id="GO:0009378">
    <property type="term" value="F:four-way junction helicase activity"/>
    <property type="evidence" value="ECO:0007669"/>
    <property type="project" value="InterPro"/>
</dbReference>
<keyword evidence="2 6" id="KW-0227">DNA damage</keyword>
<comment type="domain">
    <text evidence="6">Has three domains with a flexible linker between the domains II and III and assumes an 'L' shape. Domain III is highly mobile and contacts RuvB.</text>
</comment>
<dbReference type="GO" id="GO:0005524">
    <property type="term" value="F:ATP binding"/>
    <property type="evidence" value="ECO:0007669"/>
    <property type="project" value="InterPro"/>
</dbReference>
<evidence type="ECO:0000259" key="7">
    <source>
        <dbReference type="SMART" id="SM00278"/>
    </source>
</evidence>
<dbReference type="GO" id="GO:0005737">
    <property type="term" value="C:cytoplasm"/>
    <property type="evidence" value="ECO:0007669"/>
    <property type="project" value="UniProtKB-SubCell"/>
</dbReference>
<dbReference type="CDD" id="cd14332">
    <property type="entry name" value="UBA_RuvA_C"/>
    <property type="match status" value="1"/>
</dbReference>
<sequence length="204" mass="23100">MIAYIKGQLKLINDDSVVVDVHGVGYEIVCANPFAFQHLVNEEVFIHTFHHVREDAHILFGFKNEKEKYLFTKLISVAGIGPKSGLAIQGSVNVRDFVHAVEREDEKYLTKFPGIGKKTARQIILDLKGKLLEIANIEDETIIPTTDTPEQEQSMQKVQEVEEALKALGYTDREINHVKPELLKDIDASIDEMIRKALAMFIKN</sequence>
<evidence type="ECO:0000256" key="2">
    <source>
        <dbReference type="ARBA" id="ARBA00022763"/>
    </source>
</evidence>
<dbReference type="InterPro" id="IPR013849">
    <property type="entry name" value="DNA_helicase_Holl-junc_RuvA_I"/>
</dbReference>
<dbReference type="EMBL" id="CP162599">
    <property type="protein sequence ID" value="XDK31462.1"/>
    <property type="molecule type" value="Genomic_DNA"/>
</dbReference>
<feature type="region of interest" description="Domain III" evidence="6">
    <location>
        <begin position="153"/>
        <end position="204"/>
    </location>
</feature>
<dbReference type="Pfam" id="PF01330">
    <property type="entry name" value="RuvA_N"/>
    <property type="match status" value="1"/>
</dbReference>
<keyword evidence="3 6" id="KW-0238">DNA-binding</keyword>
<dbReference type="SUPFAM" id="SSF46929">
    <property type="entry name" value="DNA helicase RuvA subunit, C-terminal domain"/>
    <property type="match status" value="1"/>
</dbReference>
<comment type="function">
    <text evidence="6">The RuvA-RuvB-RuvC complex processes Holliday junction (HJ) DNA during genetic recombination and DNA repair, while the RuvA-RuvB complex plays an important role in the rescue of blocked DNA replication forks via replication fork reversal (RFR). RuvA specifically binds to HJ cruciform DNA, conferring on it an open structure. The RuvB hexamer acts as an ATP-dependent pump, pulling dsDNA into and through the RuvAB complex. HJ branch migration allows RuvC to scan DNA until it finds its consensus sequence, where it cleaves and resolves the cruciform DNA.</text>
</comment>
<dbReference type="Gene3D" id="1.10.150.20">
    <property type="entry name" value="5' to 3' exonuclease, C-terminal subdomain"/>
    <property type="match status" value="1"/>
</dbReference>
<dbReference type="HAMAP" id="MF_00031">
    <property type="entry name" value="DNA_HJ_migration_RuvA"/>
    <property type="match status" value="1"/>
</dbReference>
<accession>A0AB39HLD6</accession>
<protein>
    <recommendedName>
        <fullName evidence="6">Holliday junction branch migration complex subunit RuvA</fullName>
    </recommendedName>
</protein>
<dbReference type="InterPro" id="IPR000085">
    <property type="entry name" value="RuvA"/>
</dbReference>
<reference evidence="8" key="1">
    <citation type="submission" date="2024-07" db="EMBL/GenBank/DDBJ databases">
        <title>Halotolerant mesophilic bacterium Ornithinibacillus sp. 4-3, sp. nov., isolated from soil.</title>
        <authorList>
            <person name="Sidarenka A.V."/>
            <person name="Guliayeva D.E."/>
            <person name="Leanovich S.I."/>
            <person name="Hileuskaya K.S."/>
            <person name="Akhremchuk A.E."/>
            <person name="Sikolenko M.A."/>
            <person name="Valentovich L.N."/>
        </authorList>
    </citation>
    <scope>NUCLEOTIDE SEQUENCE</scope>
    <source>
        <strain evidence="8">4-3</strain>
    </source>
</reference>
<feature type="domain" description="Helix-hairpin-helix DNA-binding motif class 1" evidence="7">
    <location>
        <begin position="72"/>
        <end position="91"/>
    </location>
</feature>
<comment type="subcellular location">
    <subcellularLocation>
        <location evidence="6">Cytoplasm</location>
    </subcellularLocation>
</comment>
<dbReference type="RefSeq" id="WP_368652189.1">
    <property type="nucleotide sequence ID" value="NZ_CP162599.1"/>
</dbReference>
<dbReference type="Gene3D" id="1.10.8.10">
    <property type="entry name" value="DNA helicase RuvA subunit, C-terminal domain"/>
    <property type="match status" value="1"/>
</dbReference>
<keyword evidence="1 6" id="KW-0963">Cytoplasm</keyword>
<dbReference type="AlphaFoldDB" id="A0AB39HLD6"/>
<dbReference type="InterPro" id="IPR011114">
    <property type="entry name" value="RuvA_C"/>
</dbReference>
<dbReference type="GO" id="GO:0016787">
    <property type="term" value="F:hydrolase activity"/>
    <property type="evidence" value="ECO:0007669"/>
    <property type="project" value="UniProtKB-KW"/>
</dbReference>
<keyword evidence="4 6" id="KW-0233">DNA recombination</keyword>
<dbReference type="GO" id="GO:0000400">
    <property type="term" value="F:four-way junction DNA binding"/>
    <property type="evidence" value="ECO:0007669"/>
    <property type="project" value="UniProtKB-UniRule"/>
</dbReference>
<evidence type="ECO:0000256" key="6">
    <source>
        <dbReference type="HAMAP-Rule" id="MF_00031"/>
    </source>
</evidence>
<dbReference type="SMART" id="SM00278">
    <property type="entry name" value="HhH1"/>
    <property type="match status" value="2"/>
</dbReference>
<evidence type="ECO:0000256" key="4">
    <source>
        <dbReference type="ARBA" id="ARBA00023172"/>
    </source>
</evidence>
<comment type="subunit">
    <text evidence="6">Homotetramer. Forms an RuvA(8)-RuvB(12)-Holliday junction (HJ) complex. HJ DNA is sandwiched between 2 RuvA tetramers; dsDNA enters through RuvA and exits via RuvB. An RuvB hexamer assembles on each DNA strand where it exits the tetramer. Each RuvB hexamer is contacted by two RuvA subunits (via domain III) on 2 adjacent RuvB subunits; this complex drives branch migration. In the full resolvosome a probable DNA-RuvA(4)-RuvB(12)-RuvC(2) complex forms which resolves the HJ.</text>
</comment>
<dbReference type="InterPro" id="IPR010994">
    <property type="entry name" value="RuvA_2-like"/>
</dbReference>
<dbReference type="Pfam" id="PF14520">
    <property type="entry name" value="HHH_5"/>
    <property type="match status" value="1"/>
</dbReference>
<evidence type="ECO:0000313" key="8">
    <source>
        <dbReference type="EMBL" id="XDK31462.1"/>
    </source>
</evidence>
<dbReference type="GO" id="GO:0006281">
    <property type="term" value="P:DNA repair"/>
    <property type="evidence" value="ECO:0007669"/>
    <property type="project" value="UniProtKB-UniRule"/>
</dbReference>
<evidence type="ECO:0000256" key="3">
    <source>
        <dbReference type="ARBA" id="ARBA00023125"/>
    </source>
</evidence>
<dbReference type="SUPFAM" id="SSF50249">
    <property type="entry name" value="Nucleic acid-binding proteins"/>
    <property type="match status" value="1"/>
</dbReference>
<keyword evidence="8" id="KW-0378">Hydrolase</keyword>
<dbReference type="Gene3D" id="2.40.50.140">
    <property type="entry name" value="Nucleic acid-binding proteins"/>
    <property type="match status" value="1"/>
</dbReference>
<comment type="caution">
    <text evidence="6">Lacks conserved residue(s) required for the propagation of feature annotation.</text>
</comment>
<dbReference type="InterPro" id="IPR003583">
    <property type="entry name" value="Hlx-hairpin-Hlx_DNA-bd_motif"/>
</dbReference>
<keyword evidence="5 6" id="KW-0234">DNA repair</keyword>
<evidence type="ECO:0000256" key="1">
    <source>
        <dbReference type="ARBA" id="ARBA00022490"/>
    </source>
</evidence>
<dbReference type="Pfam" id="PF07499">
    <property type="entry name" value="RuvA_C"/>
    <property type="match status" value="1"/>
</dbReference>
<dbReference type="NCBIfam" id="TIGR00084">
    <property type="entry name" value="ruvA"/>
    <property type="match status" value="1"/>
</dbReference>
<dbReference type="InterPro" id="IPR036267">
    <property type="entry name" value="RuvA_C_sf"/>
</dbReference>
<comment type="similarity">
    <text evidence="6">Belongs to the RuvA family.</text>
</comment>
<organism evidence="8">
    <name type="scientific">Ornithinibacillus sp. 4-3</name>
    <dbReference type="NCBI Taxonomy" id="3231488"/>
    <lineage>
        <taxon>Bacteria</taxon>
        <taxon>Bacillati</taxon>
        <taxon>Bacillota</taxon>
        <taxon>Bacilli</taxon>
        <taxon>Bacillales</taxon>
        <taxon>Bacillaceae</taxon>
        <taxon>Ornithinibacillus</taxon>
    </lineage>
</organism>
<proteinExistence type="inferred from homology"/>
<dbReference type="GO" id="GO:0048476">
    <property type="term" value="C:Holliday junction resolvase complex"/>
    <property type="evidence" value="ECO:0007669"/>
    <property type="project" value="UniProtKB-UniRule"/>
</dbReference>